<dbReference type="PROSITE" id="PS51012">
    <property type="entry name" value="ABC_TM2"/>
    <property type="match status" value="1"/>
</dbReference>
<keyword evidence="7 8" id="KW-0472">Membrane</keyword>
<evidence type="ECO:0000256" key="1">
    <source>
        <dbReference type="ARBA" id="ARBA00004651"/>
    </source>
</evidence>
<accession>A0A485M5E0</accession>
<dbReference type="PANTHER" id="PTHR30294:SF29">
    <property type="entry name" value="MULTIDRUG ABC TRANSPORTER PERMEASE YBHS-RELATED"/>
    <property type="match status" value="1"/>
</dbReference>
<reference evidence="10" key="1">
    <citation type="submission" date="2019-03" db="EMBL/GenBank/DDBJ databases">
        <authorList>
            <person name="Hao L."/>
        </authorList>
    </citation>
    <scope>NUCLEOTIDE SEQUENCE</scope>
</reference>
<dbReference type="InterPro" id="IPR000412">
    <property type="entry name" value="ABC_2_transport"/>
</dbReference>
<dbReference type="InterPro" id="IPR047817">
    <property type="entry name" value="ABC2_TM_bact-type"/>
</dbReference>
<sequence>MLNRIQRMLIKEFLQMFRDPRMRVVIFGVPVIQLVVLSFALTMDVTDIPTAVYDQDNTVASRELTAQFGDSGYFEIEEYIYSHNRMVELLDTGDVRVVIRIPPDFEENLVSGTTANLQVIADGTDSNTTSIVFSYVSQIVSQYNQEKLQERLALQFGPQAAPGVIEIEQRAWYNENLQSRYYYVPGLVGVMLILVSIVVASIAIVREKEMGTIEQVMVTPIGKAEFILGKTAPYLITGYIIMAVMFVIAYLVFGIRIKGSIVLLIVLTGVYLAGNLGIALLISVTSRTQQQALLTAFLVLMPSILLSGFIFPIHNMPPFVQCATYLNPMRWYMEVLRGVVLKGVGIQALAKAALWQTILAVSFLLIAVSRFRKTID</sequence>
<dbReference type="InterPro" id="IPR051449">
    <property type="entry name" value="ABC-2_transporter_component"/>
</dbReference>
<evidence type="ECO:0000259" key="9">
    <source>
        <dbReference type="PROSITE" id="PS51012"/>
    </source>
</evidence>
<evidence type="ECO:0000256" key="7">
    <source>
        <dbReference type="ARBA" id="ARBA00023136"/>
    </source>
</evidence>
<dbReference type="InterPro" id="IPR013525">
    <property type="entry name" value="ABC2_TM"/>
</dbReference>
<evidence type="ECO:0000256" key="6">
    <source>
        <dbReference type="ARBA" id="ARBA00022989"/>
    </source>
</evidence>
<comment type="similarity">
    <text evidence="2">Belongs to the ABC-2 integral membrane protein family.</text>
</comment>
<organism evidence="10">
    <name type="scientific">anaerobic digester metagenome</name>
    <dbReference type="NCBI Taxonomy" id="1263854"/>
    <lineage>
        <taxon>unclassified sequences</taxon>
        <taxon>metagenomes</taxon>
        <taxon>ecological metagenomes</taxon>
    </lineage>
</organism>
<dbReference type="Gene3D" id="3.40.1710.10">
    <property type="entry name" value="abc type-2 transporter like domain"/>
    <property type="match status" value="1"/>
</dbReference>
<gene>
    <name evidence="10" type="primary">ybhR</name>
    <name evidence="10" type="ORF">SCFA_280037</name>
</gene>
<feature type="transmembrane region" description="Helical" evidence="8">
    <location>
        <begin position="232"/>
        <end position="255"/>
    </location>
</feature>
<evidence type="ECO:0000256" key="5">
    <source>
        <dbReference type="ARBA" id="ARBA00022692"/>
    </source>
</evidence>
<evidence type="ECO:0000256" key="8">
    <source>
        <dbReference type="SAM" id="Phobius"/>
    </source>
</evidence>
<keyword evidence="6 8" id="KW-1133">Transmembrane helix</keyword>
<protein>
    <submittedName>
        <fullName evidence="10">Inner membrane transport permease YbhR</fullName>
    </submittedName>
</protein>
<feature type="transmembrane region" description="Helical" evidence="8">
    <location>
        <begin position="292"/>
        <end position="311"/>
    </location>
</feature>
<keyword evidence="5 8" id="KW-0812">Transmembrane</keyword>
<dbReference type="Pfam" id="PF12698">
    <property type="entry name" value="ABC2_membrane_3"/>
    <property type="match status" value="1"/>
</dbReference>
<keyword evidence="4" id="KW-1003">Cell membrane</keyword>
<feature type="domain" description="ABC transmembrane type-2" evidence="9">
    <location>
        <begin position="149"/>
        <end position="374"/>
    </location>
</feature>
<comment type="subcellular location">
    <subcellularLocation>
        <location evidence="1">Cell membrane</location>
        <topology evidence="1">Multi-pass membrane protein</topology>
    </subcellularLocation>
</comment>
<keyword evidence="3" id="KW-0813">Transport</keyword>
<evidence type="ECO:0000256" key="3">
    <source>
        <dbReference type="ARBA" id="ARBA00022448"/>
    </source>
</evidence>
<name>A0A485M5E0_9ZZZZ</name>
<dbReference type="PRINTS" id="PR00164">
    <property type="entry name" value="ABC2TRNSPORT"/>
</dbReference>
<evidence type="ECO:0000313" key="10">
    <source>
        <dbReference type="EMBL" id="VFU14373.1"/>
    </source>
</evidence>
<evidence type="ECO:0000256" key="2">
    <source>
        <dbReference type="ARBA" id="ARBA00007783"/>
    </source>
</evidence>
<feature type="transmembrane region" description="Helical" evidence="8">
    <location>
        <begin position="261"/>
        <end position="285"/>
    </location>
</feature>
<dbReference type="EMBL" id="CAADRM010000090">
    <property type="protein sequence ID" value="VFU14373.1"/>
    <property type="molecule type" value="Genomic_DNA"/>
</dbReference>
<dbReference type="PANTHER" id="PTHR30294">
    <property type="entry name" value="MEMBRANE COMPONENT OF ABC TRANSPORTER YHHJ-RELATED"/>
    <property type="match status" value="1"/>
</dbReference>
<dbReference type="GO" id="GO:0140359">
    <property type="term" value="F:ABC-type transporter activity"/>
    <property type="evidence" value="ECO:0007669"/>
    <property type="project" value="InterPro"/>
</dbReference>
<evidence type="ECO:0000256" key="4">
    <source>
        <dbReference type="ARBA" id="ARBA00022475"/>
    </source>
</evidence>
<dbReference type="GO" id="GO:0043190">
    <property type="term" value="C:ATP-binding cassette (ABC) transporter complex"/>
    <property type="evidence" value="ECO:0007669"/>
    <property type="project" value="InterPro"/>
</dbReference>
<feature type="transmembrane region" description="Helical" evidence="8">
    <location>
        <begin position="353"/>
        <end position="371"/>
    </location>
</feature>
<feature type="transmembrane region" description="Helical" evidence="8">
    <location>
        <begin position="182"/>
        <end position="205"/>
    </location>
</feature>
<proteinExistence type="inferred from homology"/>
<feature type="transmembrane region" description="Helical" evidence="8">
    <location>
        <begin position="21"/>
        <end position="41"/>
    </location>
</feature>
<dbReference type="AlphaFoldDB" id="A0A485M5E0"/>